<comment type="caution">
    <text evidence="1">The sequence shown here is derived from an EMBL/GenBank/DDBJ whole genome shotgun (WGS) entry which is preliminary data.</text>
</comment>
<accession>A0AAW2RVY9</accession>
<sequence length="89" mass="9808">MQSQPTPNSLSKLRAFSGLSGFYRRFVKDHATKAGPLTDLLKPGPFCRTHSAARSVKGLKQKESMISLPIFALPYFSDAKGVQKNIVLK</sequence>
<dbReference type="EMBL" id="JACGWJ010000012">
    <property type="protein sequence ID" value="KAL0384471.1"/>
    <property type="molecule type" value="Genomic_DNA"/>
</dbReference>
<dbReference type="PANTHER" id="PTHR33064:SF37">
    <property type="entry name" value="RIBONUCLEASE H"/>
    <property type="match status" value="1"/>
</dbReference>
<proteinExistence type="predicted"/>
<evidence type="ECO:0000313" key="1">
    <source>
        <dbReference type="EMBL" id="KAL0384471.1"/>
    </source>
</evidence>
<reference evidence="1" key="2">
    <citation type="journal article" date="2024" name="Plant">
        <title>Genomic evolution and insights into agronomic trait innovations of Sesamum species.</title>
        <authorList>
            <person name="Miao H."/>
            <person name="Wang L."/>
            <person name="Qu L."/>
            <person name="Liu H."/>
            <person name="Sun Y."/>
            <person name="Le M."/>
            <person name="Wang Q."/>
            <person name="Wei S."/>
            <person name="Zheng Y."/>
            <person name="Lin W."/>
            <person name="Duan Y."/>
            <person name="Cao H."/>
            <person name="Xiong S."/>
            <person name="Wang X."/>
            <person name="Wei L."/>
            <person name="Li C."/>
            <person name="Ma Q."/>
            <person name="Ju M."/>
            <person name="Zhao R."/>
            <person name="Li G."/>
            <person name="Mu C."/>
            <person name="Tian Q."/>
            <person name="Mei H."/>
            <person name="Zhang T."/>
            <person name="Gao T."/>
            <person name="Zhang H."/>
        </authorList>
    </citation>
    <scope>NUCLEOTIDE SEQUENCE</scope>
    <source>
        <strain evidence="1">G02</strain>
    </source>
</reference>
<name>A0AAW2RVY9_SESRA</name>
<dbReference type="InterPro" id="IPR051320">
    <property type="entry name" value="Viral_Replic_Matur_Polypro"/>
</dbReference>
<protein>
    <submittedName>
        <fullName evidence="1">Mitochondrial protein</fullName>
    </submittedName>
</protein>
<reference evidence="1" key="1">
    <citation type="submission" date="2020-06" db="EMBL/GenBank/DDBJ databases">
        <authorList>
            <person name="Li T."/>
            <person name="Hu X."/>
            <person name="Zhang T."/>
            <person name="Song X."/>
            <person name="Zhang H."/>
            <person name="Dai N."/>
            <person name="Sheng W."/>
            <person name="Hou X."/>
            <person name="Wei L."/>
        </authorList>
    </citation>
    <scope>NUCLEOTIDE SEQUENCE</scope>
    <source>
        <strain evidence="1">G02</strain>
        <tissue evidence="1">Leaf</tissue>
    </source>
</reference>
<dbReference type="Gene3D" id="3.30.70.270">
    <property type="match status" value="1"/>
</dbReference>
<gene>
    <name evidence="1" type="ORF">Sradi_2841400</name>
</gene>
<dbReference type="PANTHER" id="PTHR33064">
    <property type="entry name" value="POL PROTEIN"/>
    <property type="match status" value="1"/>
</dbReference>
<dbReference type="SUPFAM" id="SSF56672">
    <property type="entry name" value="DNA/RNA polymerases"/>
    <property type="match status" value="1"/>
</dbReference>
<dbReference type="AlphaFoldDB" id="A0AAW2RVY9"/>
<organism evidence="1">
    <name type="scientific">Sesamum radiatum</name>
    <name type="common">Black benniseed</name>
    <dbReference type="NCBI Taxonomy" id="300843"/>
    <lineage>
        <taxon>Eukaryota</taxon>
        <taxon>Viridiplantae</taxon>
        <taxon>Streptophyta</taxon>
        <taxon>Embryophyta</taxon>
        <taxon>Tracheophyta</taxon>
        <taxon>Spermatophyta</taxon>
        <taxon>Magnoliopsida</taxon>
        <taxon>eudicotyledons</taxon>
        <taxon>Gunneridae</taxon>
        <taxon>Pentapetalae</taxon>
        <taxon>asterids</taxon>
        <taxon>lamiids</taxon>
        <taxon>Lamiales</taxon>
        <taxon>Pedaliaceae</taxon>
        <taxon>Sesamum</taxon>
    </lineage>
</organism>
<dbReference type="InterPro" id="IPR043128">
    <property type="entry name" value="Rev_trsase/Diguanyl_cyclase"/>
</dbReference>
<dbReference type="InterPro" id="IPR043502">
    <property type="entry name" value="DNA/RNA_pol_sf"/>
</dbReference>